<protein>
    <recommendedName>
        <fullName evidence="4">Nucleotide exchange factor GrpE</fullName>
    </recommendedName>
</protein>
<dbReference type="HOGENOM" id="CLU_1493664_0_0_10"/>
<sequence length="180" mass="19593">MWSGRGILQRLFAALKGDDRAETQAIATLRLELAERDEEIARLRKEYALLREQSKAQVERAGGKAVESIAHQCAAPLATLSAMQARHAEKGDLNPADLLQVASSFRKILAERGLEEIGTVGETQPYDPALHQMLDGARPQPGEPVLIRFAGFRFNGKLVAKAQAGAAKSSSGKEEMNKMD</sequence>
<evidence type="ECO:0000256" key="1">
    <source>
        <dbReference type="SAM" id="Coils"/>
    </source>
</evidence>
<evidence type="ECO:0008006" key="4">
    <source>
        <dbReference type="Google" id="ProtNLM"/>
    </source>
</evidence>
<dbReference type="eggNOG" id="COG0576">
    <property type="taxonomic scope" value="Bacteria"/>
</dbReference>
<dbReference type="GO" id="GO:0051087">
    <property type="term" value="F:protein-folding chaperone binding"/>
    <property type="evidence" value="ECO:0007669"/>
    <property type="project" value="InterPro"/>
</dbReference>
<dbReference type="Pfam" id="PF01025">
    <property type="entry name" value="GrpE"/>
    <property type="match status" value="1"/>
</dbReference>
<feature type="coiled-coil region" evidence="1">
    <location>
        <begin position="26"/>
        <end position="60"/>
    </location>
</feature>
<dbReference type="OrthoDB" id="598077at2"/>
<keyword evidence="3" id="KW-1185">Reference proteome</keyword>
<dbReference type="GO" id="GO:0006457">
    <property type="term" value="P:protein folding"/>
    <property type="evidence" value="ECO:0007669"/>
    <property type="project" value="InterPro"/>
</dbReference>
<evidence type="ECO:0000313" key="2">
    <source>
        <dbReference type="EMBL" id="ACF11816.1"/>
    </source>
</evidence>
<dbReference type="GO" id="GO:0000774">
    <property type="term" value="F:adenyl-nucleotide exchange factor activity"/>
    <property type="evidence" value="ECO:0007669"/>
    <property type="project" value="InterPro"/>
</dbReference>
<accession>B3QPG3</accession>
<dbReference type="AlphaFoldDB" id="B3QPG3"/>
<dbReference type="EMBL" id="CP001099">
    <property type="protein sequence ID" value="ACF11816.1"/>
    <property type="molecule type" value="Genomic_DNA"/>
</dbReference>
<proteinExistence type="predicted"/>
<organism evidence="2 3">
    <name type="scientific">Chlorobaculum parvum (strain DSM 263 / NCIMB 8327)</name>
    <name type="common">Chlorobium vibrioforme subsp. thiosulfatophilum</name>
    <dbReference type="NCBI Taxonomy" id="517417"/>
    <lineage>
        <taxon>Bacteria</taxon>
        <taxon>Pseudomonadati</taxon>
        <taxon>Chlorobiota</taxon>
        <taxon>Chlorobiia</taxon>
        <taxon>Chlorobiales</taxon>
        <taxon>Chlorobiaceae</taxon>
        <taxon>Chlorobaculum</taxon>
    </lineage>
</organism>
<name>B3QPG3_CHLP8</name>
<keyword evidence="1" id="KW-0175">Coiled coil</keyword>
<dbReference type="KEGG" id="cpc:Cpar_1416"/>
<dbReference type="Proteomes" id="UP000008811">
    <property type="component" value="Chromosome"/>
</dbReference>
<dbReference type="InterPro" id="IPR000740">
    <property type="entry name" value="GrpE"/>
</dbReference>
<gene>
    <name evidence="2" type="ordered locus">Cpar_1416</name>
</gene>
<evidence type="ECO:0000313" key="3">
    <source>
        <dbReference type="Proteomes" id="UP000008811"/>
    </source>
</evidence>
<dbReference type="GO" id="GO:0042803">
    <property type="term" value="F:protein homodimerization activity"/>
    <property type="evidence" value="ECO:0007669"/>
    <property type="project" value="InterPro"/>
</dbReference>
<dbReference type="RefSeq" id="WP_012502649.1">
    <property type="nucleotide sequence ID" value="NC_011027.1"/>
</dbReference>
<dbReference type="STRING" id="517417.Cpar_1416"/>
<reference evidence="2" key="1">
    <citation type="submission" date="2008-06" db="EMBL/GenBank/DDBJ databases">
        <title>Complete sequence of Chlorobaculum parvum NCIB 8327.</title>
        <authorList>
            <consortium name="US DOE Joint Genome Institute"/>
            <person name="Lucas S."/>
            <person name="Copeland A."/>
            <person name="Lapidus A."/>
            <person name="Glavina del Rio T."/>
            <person name="Dalin E."/>
            <person name="Tice H."/>
            <person name="Bruce D."/>
            <person name="Goodwin L."/>
            <person name="Pitluck S."/>
            <person name="Schmutz J."/>
            <person name="Larimer F."/>
            <person name="Land M."/>
            <person name="Hauser L."/>
            <person name="Kyrpides N."/>
            <person name="Mikhailova N."/>
            <person name="Zhao F."/>
            <person name="Li T."/>
            <person name="Liu Z."/>
            <person name="Overmann J."/>
            <person name="Bryant D.A."/>
            <person name="Richardson P."/>
        </authorList>
    </citation>
    <scope>NUCLEOTIDE SEQUENCE [LARGE SCALE GENOMIC DNA]</scope>
    <source>
        <strain evidence="2">NCIB 8327</strain>
    </source>
</reference>